<dbReference type="RefSeq" id="XP_013261737.1">
    <property type="nucleotide sequence ID" value="XM_013406283.1"/>
</dbReference>
<dbReference type="Proteomes" id="UP000027920">
    <property type="component" value="Unassembled WGS sequence"/>
</dbReference>
<protein>
    <submittedName>
        <fullName evidence="1">Uncharacterized protein</fullName>
    </submittedName>
</protein>
<name>A0A072PHC0_9EURO</name>
<organism evidence="1 2">
    <name type="scientific">Exophiala aquamarina CBS 119918</name>
    <dbReference type="NCBI Taxonomy" id="1182545"/>
    <lineage>
        <taxon>Eukaryota</taxon>
        <taxon>Fungi</taxon>
        <taxon>Dikarya</taxon>
        <taxon>Ascomycota</taxon>
        <taxon>Pezizomycotina</taxon>
        <taxon>Eurotiomycetes</taxon>
        <taxon>Chaetothyriomycetidae</taxon>
        <taxon>Chaetothyriales</taxon>
        <taxon>Herpotrichiellaceae</taxon>
        <taxon>Exophiala</taxon>
    </lineage>
</organism>
<keyword evidence="2" id="KW-1185">Reference proteome</keyword>
<dbReference type="AlphaFoldDB" id="A0A072PHC0"/>
<proteinExistence type="predicted"/>
<comment type="caution">
    <text evidence="1">The sequence shown here is derived from an EMBL/GenBank/DDBJ whole genome shotgun (WGS) entry which is preliminary data.</text>
</comment>
<dbReference type="HOGENOM" id="CLU_1073754_0_0_1"/>
<dbReference type="GeneID" id="25278924"/>
<evidence type="ECO:0000313" key="1">
    <source>
        <dbReference type="EMBL" id="KEF59147.1"/>
    </source>
</evidence>
<sequence>MSLYASFQNHYQLQLLTWSITLSDIEQMLNTAGESRGLQIDLLDLLQLRQAAGDLFHGSSLFSQLGHINLRPENVSLDRLSLLFGTLAIHSSPNPNPQIMPAFLELSTMMMDNYTEIQRWNYVHTQPLRVYLMIYFANQYCSMTHAIAPFINTPEISPDLFNPLLTKYPTLRRFVHLISLNGEVLETLHTRPYTYEIVQDLESIMCRVCSTIGKPKSPKGDNGQTCELNYEVLVQIHVFCLELSYGHHFSSQKHTGFYP</sequence>
<evidence type="ECO:0000313" key="2">
    <source>
        <dbReference type="Proteomes" id="UP000027920"/>
    </source>
</evidence>
<dbReference type="EMBL" id="AMGV01000003">
    <property type="protein sequence ID" value="KEF59147.1"/>
    <property type="molecule type" value="Genomic_DNA"/>
</dbReference>
<accession>A0A072PHC0</accession>
<dbReference type="VEuPathDB" id="FungiDB:A1O9_03991"/>
<reference evidence="1 2" key="1">
    <citation type="submission" date="2013-03" db="EMBL/GenBank/DDBJ databases">
        <title>The Genome Sequence of Exophiala aquamarina CBS 119918.</title>
        <authorList>
            <consortium name="The Broad Institute Genomics Platform"/>
            <person name="Cuomo C."/>
            <person name="de Hoog S."/>
            <person name="Gorbushina A."/>
            <person name="Walker B."/>
            <person name="Young S.K."/>
            <person name="Zeng Q."/>
            <person name="Gargeya S."/>
            <person name="Fitzgerald M."/>
            <person name="Haas B."/>
            <person name="Abouelleil A."/>
            <person name="Allen A.W."/>
            <person name="Alvarado L."/>
            <person name="Arachchi H.M."/>
            <person name="Berlin A.M."/>
            <person name="Chapman S.B."/>
            <person name="Gainer-Dewar J."/>
            <person name="Goldberg J."/>
            <person name="Griggs A."/>
            <person name="Gujja S."/>
            <person name="Hansen M."/>
            <person name="Howarth C."/>
            <person name="Imamovic A."/>
            <person name="Ireland A."/>
            <person name="Larimer J."/>
            <person name="McCowan C."/>
            <person name="Murphy C."/>
            <person name="Pearson M."/>
            <person name="Poon T.W."/>
            <person name="Priest M."/>
            <person name="Roberts A."/>
            <person name="Saif S."/>
            <person name="Shea T."/>
            <person name="Sisk P."/>
            <person name="Sykes S."/>
            <person name="Wortman J."/>
            <person name="Nusbaum C."/>
            <person name="Birren B."/>
        </authorList>
    </citation>
    <scope>NUCLEOTIDE SEQUENCE [LARGE SCALE GENOMIC DNA]</scope>
    <source>
        <strain evidence="1 2">CBS 119918</strain>
    </source>
</reference>
<gene>
    <name evidence="1" type="ORF">A1O9_03991</name>
</gene>
<dbReference type="OrthoDB" id="4478488at2759"/>
<dbReference type="STRING" id="1182545.A0A072PHC0"/>